<evidence type="ECO:0000259" key="2">
    <source>
        <dbReference type="Pfam" id="PF26526"/>
    </source>
</evidence>
<protein>
    <recommendedName>
        <fullName evidence="2">DUF8175 domain-containing protein</fullName>
    </recommendedName>
</protein>
<proteinExistence type="predicted"/>
<name>A0ABX8Y3K9_9ACTN</name>
<evidence type="ECO:0000313" key="4">
    <source>
        <dbReference type="Proteomes" id="UP000827138"/>
    </source>
</evidence>
<keyword evidence="4" id="KW-1185">Reference proteome</keyword>
<dbReference type="InterPro" id="IPR058488">
    <property type="entry name" value="DUF8175"/>
</dbReference>
<feature type="compositionally biased region" description="Basic and acidic residues" evidence="1">
    <location>
        <begin position="143"/>
        <end position="152"/>
    </location>
</feature>
<feature type="domain" description="DUF8175" evidence="2">
    <location>
        <begin position="35"/>
        <end position="125"/>
    </location>
</feature>
<dbReference type="Pfam" id="PF26526">
    <property type="entry name" value="DUF8175"/>
    <property type="match status" value="1"/>
</dbReference>
<evidence type="ECO:0000256" key="1">
    <source>
        <dbReference type="SAM" id="MobiDB-lite"/>
    </source>
</evidence>
<organism evidence="3 4">
    <name type="scientific">Streptomyces akebiae</name>
    <dbReference type="NCBI Taxonomy" id="2865673"/>
    <lineage>
        <taxon>Bacteria</taxon>
        <taxon>Bacillati</taxon>
        <taxon>Actinomycetota</taxon>
        <taxon>Actinomycetes</taxon>
        <taxon>Kitasatosporales</taxon>
        <taxon>Streptomycetaceae</taxon>
        <taxon>Streptomyces</taxon>
    </lineage>
</organism>
<sequence length="159" mass="17063">MNYQVARSSAAYFTDEKVRHATLAAMMTSEALDRQTRNDDNGMQQVLSSLGVTSGNGDELVARGAAMGTRVTTYTDQVATVEVWMAGLVGVTDTNAPMPVSASWTTYTLTLQWQSGDWKLASINSVNGPTPLDAGSDDPTSVDEFRTADREFNAPPYAG</sequence>
<gene>
    <name evidence="3" type="ORF">K1J60_06150</name>
</gene>
<reference evidence="3 4" key="1">
    <citation type="submission" date="2021-08" db="EMBL/GenBank/DDBJ databases">
        <authorList>
            <person name="Ping M."/>
        </authorList>
    </citation>
    <scope>NUCLEOTIDE SEQUENCE [LARGE SCALE GENOMIC DNA]</scope>
    <source>
        <strain evidence="3 4">MG28</strain>
    </source>
</reference>
<feature type="region of interest" description="Disordered" evidence="1">
    <location>
        <begin position="129"/>
        <end position="159"/>
    </location>
</feature>
<accession>A0ABX8Y3K9</accession>
<evidence type="ECO:0000313" key="3">
    <source>
        <dbReference type="EMBL" id="QYX82781.1"/>
    </source>
</evidence>
<dbReference type="EMBL" id="CP080647">
    <property type="protein sequence ID" value="QYX82781.1"/>
    <property type="molecule type" value="Genomic_DNA"/>
</dbReference>
<dbReference type="Proteomes" id="UP000827138">
    <property type="component" value="Chromosome"/>
</dbReference>